<organism evidence="2 3">
    <name type="scientific">Ferriphaselus amnicola</name>
    <dbReference type="NCBI Taxonomy" id="1188319"/>
    <lineage>
        <taxon>Bacteria</taxon>
        <taxon>Pseudomonadati</taxon>
        <taxon>Pseudomonadota</taxon>
        <taxon>Betaproteobacteria</taxon>
        <taxon>Nitrosomonadales</taxon>
        <taxon>Gallionellaceae</taxon>
        <taxon>Ferriphaselus</taxon>
    </lineage>
</organism>
<evidence type="ECO:0000313" key="3">
    <source>
        <dbReference type="Proteomes" id="UP000033070"/>
    </source>
</evidence>
<protein>
    <recommendedName>
        <fullName evidence="1">4Fe-4S ferredoxin-type domain-containing protein</fullName>
    </recommendedName>
</protein>
<dbReference type="InterPro" id="IPR017896">
    <property type="entry name" value="4Fe4S_Fe-S-bd"/>
</dbReference>
<dbReference type="Proteomes" id="UP000033070">
    <property type="component" value="Chromosome"/>
</dbReference>
<evidence type="ECO:0000313" key="2">
    <source>
        <dbReference type="EMBL" id="BBE50506.1"/>
    </source>
</evidence>
<dbReference type="OrthoDB" id="8536890at2"/>
<proteinExistence type="predicted"/>
<feature type="domain" description="4Fe-4S ferredoxin-type" evidence="1">
    <location>
        <begin position="16"/>
        <end position="46"/>
    </location>
</feature>
<dbReference type="STRING" id="1188319.OYT1_01812"/>
<sequence length="111" mass="12282">MKITLQTIELHRDAPTKPALGERCNGCGVCCAAEPCPIAWVFLWQRKGSCRALEWHSESTRYVCGMVTNPTRHVRWLPTKLDAPLARFCTNRIAAGIGCDSHAVVESADQT</sequence>
<dbReference type="KEGG" id="fam:OYT1_ch0944"/>
<dbReference type="PROSITE" id="PS51379">
    <property type="entry name" value="4FE4S_FER_2"/>
    <property type="match status" value="1"/>
</dbReference>
<reference evidence="2 3" key="1">
    <citation type="submission" date="2018-06" db="EMBL/GenBank/DDBJ databases">
        <title>OYT1 Genome Sequencing.</title>
        <authorList>
            <person name="Kato S."/>
            <person name="Itoh T."/>
            <person name="Ohkuma M."/>
        </authorList>
    </citation>
    <scope>NUCLEOTIDE SEQUENCE [LARGE SCALE GENOMIC DNA]</scope>
    <source>
        <strain evidence="2 3">OYT1</strain>
    </source>
</reference>
<gene>
    <name evidence="2" type="ORF">OYT1_ch0944</name>
</gene>
<evidence type="ECO:0000259" key="1">
    <source>
        <dbReference type="PROSITE" id="PS51379"/>
    </source>
</evidence>
<name>A0A2Z6GAR0_9PROT</name>
<dbReference type="EMBL" id="AP018738">
    <property type="protein sequence ID" value="BBE50506.1"/>
    <property type="molecule type" value="Genomic_DNA"/>
</dbReference>
<dbReference type="RefSeq" id="WP_062626977.1">
    <property type="nucleotide sequence ID" value="NZ_AP018738.1"/>
</dbReference>
<accession>A0A2Z6GAR0</accession>
<keyword evidence="3" id="KW-1185">Reference proteome</keyword>
<dbReference type="AlphaFoldDB" id="A0A2Z6GAR0"/>